<accession>A0A5J5HJ25</accession>
<keyword evidence="10" id="KW-1185">Reference proteome</keyword>
<dbReference type="AlphaFoldDB" id="A0A5J5HJ25"/>
<dbReference type="InterPro" id="IPR051313">
    <property type="entry name" value="Bact_iron-sidero_bind"/>
</dbReference>
<dbReference type="PANTHER" id="PTHR30532:SF28">
    <property type="entry name" value="PETROBACTIN-BINDING PROTEIN YCLQ"/>
    <property type="match status" value="1"/>
</dbReference>
<dbReference type="GO" id="GO:1901678">
    <property type="term" value="P:iron coordination entity transport"/>
    <property type="evidence" value="ECO:0007669"/>
    <property type="project" value="UniProtKB-ARBA"/>
</dbReference>
<reference evidence="9 10" key="1">
    <citation type="submission" date="2019-09" db="EMBL/GenBank/DDBJ databases">
        <title>Whole genome sequences of isolates from the Mars Exploration Rovers.</title>
        <authorList>
            <person name="Seuylemezian A."/>
            <person name="Vaishampayan P."/>
        </authorList>
    </citation>
    <scope>NUCLEOTIDE SEQUENCE [LARGE SCALE GENOMIC DNA]</scope>
    <source>
        <strain evidence="9 10">MER_TA_151</strain>
    </source>
</reference>
<evidence type="ECO:0000256" key="6">
    <source>
        <dbReference type="SAM" id="MobiDB-lite"/>
    </source>
</evidence>
<dbReference type="OrthoDB" id="63946at2"/>
<dbReference type="Proteomes" id="UP000326671">
    <property type="component" value="Unassembled WGS sequence"/>
</dbReference>
<evidence type="ECO:0000256" key="5">
    <source>
        <dbReference type="SAM" id="Coils"/>
    </source>
</evidence>
<keyword evidence="4 7" id="KW-0732">Signal</keyword>
<dbReference type="Pfam" id="PF01497">
    <property type="entry name" value="Peripla_BP_2"/>
    <property type="match status" value="1"/>
</dbReference>
<dbReference type="InterPro" id="IPR002491">
    <property type="entry name" value="ABC_transptr_periplasmic_BD"/>
</dbReference>
<keyword evidence="5" id="KW-0175">Coiled coil</keyword>
<feature type="signal peptide" evidence="7">
    <location>
        <begin position="1"/>
        <end position="18"/>
    </location>
</feature>
<dbReference type="GO" id="GO:0005886">
    <property type="term" value="C:plasma membrane"/>
    <property type="evidence" value="ECO:0007669"/>
    <property type="project" value="UniProtKB-SubCell"/>
</dbReference>
<feature type="chain" id="PRO_5038569353" evidence="7">
    <location>
        <begin position="19"/>
        <end position="327"/>
    </location>
</feature>
<dbReference type="RefSeq" id="WP_150441615.1">
    <property type="nucleotide sequence ID" value="NZ_VYKL01000030.1"/>
</dbReference>
<dbReference type="EMBL" id="VYKL01000030">
    <property type="protein sequence ID" value="KAA9020008.1"/>
    <property type="molecule type" value="Genomic_DNA"/>
</dbReference>
<evidence type="ECO:0000256" key="2">
    <source>
        <dbReference type="ARBA" id="ARBA00008814"/>
    </source>
</evidence>
<evidence type="ECO:0000313" key="9">
    <source>
        <dbReference type="EMBL" id="KAA9020008.1"/>
    </source>
</evidence>
<organism evidence="9 10">
    <name type="scientific">Niallia endozanthoxylica</name>
    <dbReference type="NCBI Taxonomy" id="2036016"/>
    <lineage>
        <taxon>Bacteria</taxon>
        <taxon>Bacillati</taxon>
        <taxon>Bacillota</taxon>
        <taxon>Bacilli</taxon>
        <taxon>Bacillales</taxon>
        <taxon>Bacillaceae</taxon>
        <taxon>Niallia</taxon>
    </lineage>
</organism>
<keyword evidence="3" id="KW-0813">Transport</keyword>
<evidence type="ECO:0000259" key="8">
    <source>
        <dbReference type="PROSITE" id="PS50983"/>
    </source>
</evidence>
<dbReference type="PROSITE" id="PS50983">
    <property type="entry name" value="FE_B12_PBP"/>
    <property type="match status" value="1"/>
</dbReference>
<feature type="domain" description="Fe/B12 periplasmic-binding" evidence="8">
    <location>
        <begin position="65"/>
        <end position="327"/>
    </location>
</feature>
<name>A0A5J5HJ25_9BACI</name>
<feature type="coiled-coil region" evidence="5">
    <location>
        <begin position="175"/>
        <end position="202"/>
    </location>
</feature>
<protein>
    <submittedName>
        <fullName evidence="9">Siderophore ABC transporter substrate-binding protein</fullName>
    </submittedName>
</protein>
<proteinExistence type="inferred from homology"/>
<comment type="subcellular location">
    <subcellularLocation>
        <location evidence="1">Cell membrane</location>
        <topology evidence="1">Lipid-anchor</topology>
    </subcellularLocation>
</comment>
<feature type="region of interest" description="Disordered" evidence="6">
    <location>
        <begin position="25"/>
        <end position="44"/>
    </location>
</feature>
<dbReference type="GO" id="GO:0030288">
    <property type="term" value="C:outer membrane-bounded periplasmic space"/>
    <property type="evidence" value="ECO:0007669"/>
    <property type="project" value="TreeGrafter"/>
</dbReference>
<dbReference type="PANTHER" id="PTHR30532">
    <property type="entry name" value="IRON III DICITRATE-BINDING PERIPLASMIC PROTEIN"/>
    <property type="match status" value="1"/>
</dbReference>
<sequence length="327" mass="36066">MKQKLTVFILAIFVLLLAACSSDSSTEESKNTESSEPKETETAEAKEITIKHLLGETAVKVNPENVVVFDFGVLETLDALGVDAVTALPKEGTVPSHLEKYTSDEYESVGSLKEPDFEKINELQPELIIISARQQDLYEDFQEIAPTIYLGVDTTKYMESFKENTEILGQIFDKEAEVKEELAKVDESIKALNEKASALEEKALVTLINEGNISAYGPASRFGIIHDVFGVKAVDENLEVSTHGQSISFEYIVEKDPEILFVVDRGAVVTTGQETSPAKEVLNNDLIKGTKAYKEDRIVYLDPNVWYLSGGGITSVKEMVKAIDESL</sequence>
<dbReference type="Gene3D" id="3.40.50.1980">
    <property type="entry name" value="Nitrogenase molybdenum iron protein domain"/>
    <property type="match status" value="2"/>
</dbReference>
<comment type="similarity">
    <text evidence="2">Belongs to the bacterial solute-binding protein 8 family.</text>
</comment>
<evidence type="ECO:0000256" key="4">
    <source>
        <dbReference type="ARBA" id="ARBA00022729"/>
    </source>
</evidence>
<feature type="compositionally biased region" description="Basic and acidic residues" evidence="6">
    <location>
        <begin position="27"/>
        <end position="44"/>
    </location>
</feature>
<dbReference type="PROSITE" id="PS51257">
    <property type="entry name" value="PROKAR_LIPOPROTEIN"/>
    <property type="match status" value="1"/>
</dbReference>
<evidence type="ECO:0000256" key="1">
    <source>
        <dbReference type="ARBA" id="ARBA00004193"/>
    </source>
</evidence>
<evidence type="ECO:0000313" key="10">
    <source>
        <dbReference type="Proteomes" id="UP000326671"/>
    </source>
</evidence>
<gene>
    <name evidence="9" type="ORF">F4V44_19100</name>
</gene>
<comment type="caution">
    <text evidence="9">The sequence shown here is derived from an EMBL/GenBank/DDBJ whole genome shotgun (WGS) entry which is preliminary data.</text>
</comment>
<dbReference type="InterPro" id="IPR033870">
    <property type="entry name" value="FatB"/>
</dbReference>
<dbReference type="SUPFAM" id="SSF53807">
    <property type="entry name" value="Helical backbone' metal receptor"/>
    <property type="match status" value="1"/>
</dbReference>
<dbReference type="CDD" id="cd01140">
    <property type="entry name" value="FatB"/>
    <property type="match status" value="1"/>
</dbReference>
<evidence type="ECO:0000256" key="3">
    <source>
        <dbReference type="ARBA" id="ARBA00022448"/>
    </source>
</evidence>
<evidence type="ECO:0000256" key="7">
    <source>
        <dbReference type="SAM" id="SignalP"/>
    </source>
</evidence>